<evidence type="ECO:0000313" key="3">
    <source>
        <dbReference type="Proteomes" id="UP000815325"/>
    </source>
</evidence>
<proteinExistence type="predicted"/>
<feature type="compositionally biased region" description="Polar residues" evidence="1">
    <location>
        <begin position="439"/>
        <end position="448"/>
    </location>
</feature>
<keyword evidence="3" id="KW-1185">Reference proteome</keyword>
<name>A0ABQ7FTN6_DUNSA</name>
<feature type="compositionally biased region" description="Low complexity" evidence="1">
    <location>
        <begin position="57"/>
        <end position="76"/>
    </location>
</feature>
<feature type="compositionally biased region" description="Basic and acidic residues" evidence="1">
    <location>
        <begin position="238"/>
        <end position="252"/>
    </location>
</feature>
<dbReference type="Proteomes" id="UP000815325">
    <property type="component" value="Unassembled WGS sequence"/>
</dbReference>
<feature type="non-terminal residue" evidence="2">
    <location>
        <position position="448"/>
    </location>
</feature>
<evidence type="ECO:0000256" key="1">
    <source>
        <dbReference type="SAM" id="MobiDB-lite"/>
    </source>
</evidence>
<comment type="caution">
    <text evidence="2">The sequence shown here is derived from an EMBL/GenBank/DDBJ whole genome shotgun (WGS) entry which is preliminary data.</text>
</comment>
<feature type="compositionally biased region" description="Low complexity" evidence="1">
    <location>
        <begin position="294"/>
        <end position="317"/>
    </location>
</feature>
<protein>
    <submittedName>
        <fullName evidence="2">Uncharacterized protein</fullName>
    </submittedName>
</protein>
<feature type="compositionally biased region" description="Polar residues" evidence="1">
    <location>
        <begin position="367"/>
        <end position="379"/>
    </location>
</feature>
<evidence type="ECO:0000313" key="2">
    <source>
        <dbReference type="EMBL" id="KAF5825548.1"/>
    </source>
</evidence>
<organism evidence="2 3">
    <name type="scientific">Dunaliella salina</name>
    <name type="common">Green alga</name>
    <name type="synonym">Protococcus salinus</name>
    <dbReference type="NCBI Taxonomy" id="3046"/>
    <lineage>
        <taxon>Eukaryota</taxon>
        <taxon>Viridiplantae</taxon>
        <taxon>Chlorophyta</taxon>
        <taxon>core chlorophytes</taxon>
        <taxon>Chlorophyceae</taxon>
        <taxon>CS clade</taxon>
        <taxon>Chlamydomonadales</taxon>
        <taxon>Dunaliellaceae</taxon>
        <taxon>Dunaliella</taxon>
    </lineage>
</organism>
<accession>A0ABQ7FTN6</accession>
<feature type="region of interest" description="Disordered" evidence="1">
    <location>
        <begin position="152"/>
        <end position="448"/>
    </location>
</feature>
<feature type="compositionally biased region" description="Polar residues" evidence="1">
    <location>
        <begin position="268"/>
        <end position="293"/>
    </location>
</feature>
<reference evidence="2" key="1">
    <citation type="submission" date="2017-08" db="EMBL/GenBank/DDBJ databases">
        <authorList>
            <person name="Polle J.E."/>
            <person name="Barry K."/>
            <person name="Cushman J."/>
            <person name="Schmutz J."/>
            <person name="Tran D."/>
            <person name="Hathwaick L.T."/>
            <person name="Yim W.C."/>
            <person name="Jenkins J."/>
            <person name="Mckie-Krisberg Z.M."/>
            <person name="Prochnik S."/>
            <person name="Lindquist E."/>
            <person name="Dockter R.B."/>
            <person name="Adam C."/>
            <person name="Molina H."/>
            <person name="Bunkerborg J."/>
            <person name="Jin E."/>
            <person name="Buchheim M."/>
            <person name="Magnuson J."/>
        </authorList>
    </citation>
    <scope>NUCLEOTIDE SEQUENCE</scope>
    <source>
        <strain evidence="2">CCAP 19/18</strain>
    </source>
</reference>
<dbReference type="EMBL" id="MU072604">
    <property type="protein sequence ID" value="KAF5825548.1"/>
    <property type="molecule type" value="Genomic_DNA"/>
</dbReference>
<feature type="region of interest" description="Disordered" evidence="1">
    <location>
        <begin position="31"/>
        <end position="100"/>
    </location>
</feature>
<sequence>MQYLMGGVLIVNLILAIIYVNYQKQQNEKLERMEREMSTAGGPKQKTAFSRTKSHQSRASMSASKKGSKKLGGVSRKGTKKFGSATRMGSGVGSRKPSLDSMKAAGGMKMTGSMGKAIGEGVEGLQGEEDLAAAHVGVRAGHLDGNVSAAAAAAASEPGARKKGGRGGAQGAHSSSNGSGDGTSGFGSDSEGGDSGSSSNSSLADMALALPQGAEVPDFRAPSRPAQAAHVPRLPLWRLEEVQEQRRHDARAARRNSTGTPPPLPRSHSGQQLLQHTGLSLHAQPTSLPFSATQPSASGAQLQQQQQQQQPYAPQVSIASAGGSLLSPNAPTFRRDSMLQSVRGGSPEEEEEAILALTRGPRPPLAQRSSRSVSPTLSAGSRHDEKMAEVEDEDASPGVLGSMRGALDGFDCDPMQRNVRQEDTLGPPPKARHRRGSVDSATQPERRR</sequence>
<gene>
    <name evidence="2" type="ORF">DUNSADRAFT_8785</name>
</gene>